<dbReference type="PRINTS" id="PR01760">
    <property type="entry name" value="DISHEVELLED"/>
</dbReference>
<feature type="domain" description="DEP" evidence="3">
    <location>
        <begin position="216"/>
        <end position="290"/>
    </location>
</feature>
<dbReference type="Proteomes" id="UP000015101">
    <property type="component" value="Unassembled WGS sequence"/>
</dbReference>
<dbReference type="SMART" id="SM00228">
    <property type="entry name" value="PDZ"/>
    <property type="match status" value="1"/>
</dbReference>
<evidence type="ECO:0000313" key="5">
    <source>
        <dbReference type="EnsemblMetazoa" id="HelroP112621"/>
    </source>
</evidence>
<dbReference type="Pfam" id="PF00595">
    <property type="entry name" value="PDZ"/>
    <property type="match status" value="1"/>
</dbReference>
<dbReference type="Gene3D" id="1.10.10.10">
    <property type="entry name" value="Winged helix-like DNA-binding domain superfamily/Winged helix DNA-binding domain"/>
    <property type="match status" value="1"/>
</dbReference>
<dbReference type="InterPro" id="IPR000591">
    <property type="entry name" value="DEP_dom"/>
</dbReference>
<dbReference type="GeneID" id="20195361"/>
<dbReference type="Pfam" id="PF00610">
    <property type="entry name" value="DEP"/>
    <property type="match status" value="1"/>
</dbReference>
<dbReference type="HOGENOM" id="CLU_700732_0_0_1"/>
<name>T1EFK9_HELRO</name>
<reference evidence="5" key="3">
    <citation type="submission" date="2015-06" db="UniProtKB">
        <authorList>
            <consortium name="EnsemblMetazoa"/>
        </authorList>
    </citation>
    <scope>IDENTIFICATION</scope>
</reference>
<dbReference type="InParanoid" id="T1EFK9"/>
<evidence type="ECO:0000313" key="6">
    <source>
        <dbReference type="Proteomes" id="UP000015101"/>
    </source>
</evidence>
<reference evidence="6" key="1">
    <citation type="submission" date="2012-12" db="EMBL/GenBank/DDBJ databases">
        <authorList>
            <person name="Hellsten U."/>
            <person name="Grimwood J."/>
            <person name="Chapman J.A."/>
            <person name="Shapiro H."/>
            <person name="Aerts A."/>
            <person name="Otillar R.P."/>
            <person name="Terry A.Y."/>
            <person name="Boore J.L."/>
            <person name="Simakov O."/>
            <person name="Marletaz F."/>
            <person name="Cho S.-J."/>
            <person name="Edsinger-Gonzales E."/>
            <person name="Havlak P."/>
            <person name="Kuo D.-H."/>
            <person name="Larsson T."/>
            <person name="Lv J."/>
            <person name="Arendt D."/>
            <person name="Savage R."/>
            <person name="Osoegawa K."/>
            <person name="de Jong P."/>
            <person name="Lindberg D.R."/>
            <person name="Seaver E.C."/>
            <person name="Weisblat D.A."/>
            <person name="Putnam N.H."/>
            <person name="Grigoriev I.V."/>
            <person name="Rokhsar D.S."/>
        </authorList>
    </citation>
    <scope>NUCLEOTIDE SEQUENCE</scope>
</reference>
<dbReference type="GO" id="GO:0016055">
    <property type="term" value="P:Wnt signaling pathway"/>
    <property type="evidence" value="ECO:0007669"/>
    <property type="project" value="InterPro"/>
</dbReference>
<dbReference type="SUPFAM" id="SSF50156">
    <property type="entry name" value="PDZ domain-like"/>
    <property type="match status" value="1"/>
</dbReference>
<dbReference type="CTD" id="20195361"/>
<dbReference type="STRING" id="6412.T1EFK9"/>
<dbReference type="KEGG" id="hro:HELRODRAFT_112621"/>
<dbReference type="SMART" id="SM00049">
    <property type="entry name" value="DEP"/>
    <property type="match status" value="1"/>
</dbReference>
<dbReference type="InterPro" id="IPR001478">
    <property type="entry name" value="PDZ"/>
</dbReference>
<protein>
    <submittedName>
        <fullName evidence="4 5">Uncharacterized protein</fullName>
    </submittedName>
</protein>
<dbReference type="InterPro" id="IPR008339">
    <property type="entry name" value="Dishevelled_fam"/>
</dbReference>
<dbReference type="PANTHER" id="PTHR10878">
    <property type="entry name" value="SEGMENT POLARITY PROTEIN DISHEVELLED"/>
    <property type="match status" value="1"/>
</dbReference>
<dbReference type="RefSeq" id="XP_009020281.1">
    <property type="nucleotide sequence ID" value="XM_009022033.1"/>
</dbReference>
<dbReference type="Gene3D" id="2.30.42.10">
    <property type="match status" value="1"/>
</dbReference>
<dbReference type="FunFam" id="1.10.10.10:FF:000040">
    <property type="entry name" value="segment polarity protein dishevelled homolog DVL-3"/>
    <property type="match status" value="1"/>
</dbReference>
<dbReference type="OrthoDB" id="10031689at2759"/>
<dbReference type="PANTHER" id="PTHR10878:SF25">
    <property type="entry name" value="SEGMENT POLARITY PROTEIN DISHEVELLED"/>
    <property type="match status" value="1"/>
</dbReference>
<accession>T1EFK9</accession>
<dbReference type="AlphaFoldDB" id="T1EFK9"/>
<sequence length="394" mass="43218">MSLNIVTITLNMETASFLGISIVGQSTRGGDGGIYVGSIMKGGAVAQDGRIEPGDMILEVNGISFENMSNDDAVRTLREAVQRPGPITLVVAKCWDPSPRGYFTIPRQEPIRPIDPSAWIMHSEACMGSMWDPRPAVGEPSLGPSGAAMGPVMLGRDNMTSATSSVVSSVPPNDFVIRAAHSSATSSSSHSSKSYADLNLTKNADMSLVVRAMAQPDSGLDVRDRMWLKIPIPHSFIGSELVDWLYSHVEGFVDRRDARRYACNLLKYGFIQHTVNKISFSEQCYYVFGSNVIQGWLCFWFVQTDINIHTYKHTCIHAYICTYAHRLGLNVSSRRYRLGIIGRHPTTATSTTQGHNRPPSTAPLLVHSPVLPSKTDLPPNAKHLSNATEQHSEF</sequence>
<feature type="domain" description="PDZ" evidence="2">
    <location>
        <begin position="7"/>
        <end position="80"/>
    </location>
</feature>
<organism evidence="5 6">
    <name type="scientific">Helobdella robusta</name>
    <name type="common">Californian leech</name>
    <dbReference type="NCBI Taxonomy" id="6412"/>
    <lineage>
        <taxon>Eukaryota</taxon>
        <taxon>Metazoa</taxon>
        <taxon>Spiralia</taxon>
        <taxon>Lophotrochozoa</taxon>
        <taxon>Annelida</taxon>
        <taxon>Clitellata</taxon>
        <taxon>Hirudinea</taxon>
        <taxon>Rhynchobdellida</taxon>
        <taxon>Glossiphoniidae</taxon>
        <taxon>Helobdella</taxon>
    </lineage>
</organism>
<evidence type="ECO:0000259" key="3">
    <source>
        <dbReference type="PROSITE" id="PS50186"/>
    </source>
</evidence>
<dbReference type="GO" id="GO:0035556">
    <property type="term" value="P:intracellular signal transduction"/>
    <property type="evidence" value="ECO:0007669"/>
    <property type="project" value="InterPro"/>
</dbReference>
<dbReference type="PROSITE" id="PS50106">
    <property type="entry name" value="PDZ"/>
    <property type="match status" value="1"/>
</dbReference>
<dbReference type="InterPro" id="IPR036390">
    <property type="entry name" value="WH_DNA-bd_sf"/>
</dbReference>
<gene>
    <name evidence="5" type="primary">20195361</name>
    <name evidence="4" type="ORF">HELRODRAFT_112621</name>
</gene>
<proteinExistence type="predicted"/>
<dbReference type="SUPFAM" id="SSF46785">
    <property type="entry name" value="Winged helix' DNA-binding domain"/>
    <property type="match status" value="1"/>
</dbReference>
<dbReference type="InterPro" id="IPR036034">
    <property type="entry name" value="PDZ_sf"/>
</dbReference>
<dbReference type="EnsemblMetazoa" id="HelroT112621">
    <property type="protein sequence ID" value="HelroP112621"/>
    <property type="gene ID" value="HelroG112621"/>
</dbReference>
<feature type="compositionally biased region" description="Polar residues" evidence="1">
    <location>
        <begin position="383"/>
        <end position="394"/>
    </location>
</feature>
<keyword evidence="6" id="KW-1185">Reference proteome</keyword>
<feature type="region of interest" description="Disordered" evidence="1">
    <location>
        <begin position="371"/>
        <end position="394"/>
    </location>
</feature>
<dbReference type="FunFam" id="2.30.42.10:FF:000014">
    <property type="entry name" value="Segment polarity protein dishevelled homolog DVL-3"/>
    <property type="match status" value="1"/>
</dbReference>
<reference evidence="4 6" key="2">
    <citation type="journal article" date="2013" name="Nature">
        <title>Insights into bilaterian evolution from three spiralian genomes.</title>
        <authorList>
            <person name="Simakov O."/>
            <person name="Marletaz F."/>
            <person name="Cho S.J."/>
            <person name="Edsinger-Gonzales E."/>
            <person name="Havlak P."/>
            <person name="Hellsten U."/>
            <person name="Kuo D.H."/>
            <person name="Larsson T."/>
            <person name="Lv J."/>
            <person name="Arendt D."/>
            <person name="Savage R."/>
            <person name="Osoegawa K."/>
            <person name="de Jong P."/>
            <person name="Grimwood J."/>
            <person name="Chapman J.A."/>
            <person name="Shapiro H."/>
            <person name="Aerts A."/>
            <person name="Otillar R.P."/>
            <person name="Terry A.Y."/>
            <person name="Boore J.L."/>
            <person name="Grigoriev I.V."/>
            <person name="Lindberg D.R."/>
            <person name="Seaver E.C."/>
            <person name="Weisblat D.A."/>
            <person name="Putnam N.H."/>
            <person name="Rokhsar D.S."/>
        </authorList>
    </citation>
    <scope>NUCLEOTIDE SEQUENCE</scope>
</reference>
<dbReference type="EMBL" id="AMQM01004974">
    <property type="status" value="NOT_ANNOTATED_CDS"/>
    <property type="molecule type" value="Genomic_DNA"/>
</dbReference>
<dbReference type="CDD" id="cd04438">
    <property type="entry name" value="DEP_dishevelled"/>
    <property type="match status" value="1"/>
</dbReference>
<evidence type="ECO:0000256" key="1">
    <source>
        <dbReference type="SAM" id="MobiDB-lite"/>
    </source>
</evidence>
<dbReference type="OMA" id="CIHAYIC"/>
<evidence type="ECO:0000313" key="4">
    <source>
        <dbReference type="EMBL" id="ESO01627.1"/>
    </source>
</evidence>
<dbReference type="InterPro" id="IPR036388">
    <property type="entry name" value="WH-like_DNA-bd_sf"/>
</dbReference>
<evidence type="ECO:0000259" key="2">
    <source>
        <dbReference type="PROSITE" id="PS50106"/>
    </source>
</evidence>
<dbReference type="PROSITE" id="PS50186">
    <property type="entry name" value="DEP"/>
    <property type="match status" value="1"/>
</dbReference>
<dbReference type="eggNOG" id="KOG3571">
    <property type="taxonomic scope" value="Eukaryota"/>
</dbReference>
<dbReference type="CDD" id="cd06717">
    <property type="entry name" value="PDZ_Dishevelled-like"/>
    <property type="match status" value="1"/>
</dbReference>
<dbReference type="InterPro" id="IPR015506">
    <property type="entry name" value="Dsh/Dvl-rel"/>
</dbReference>
<dbReference type="EMBL" id="KB096743">
    <property type="protein sequence ID" value="ESO01627.1"/>
    <property type="molecule type" value="Genomic_DNA"/>
</dbReference>